<dbReference type="InterPro" id="IPR051333">
    <property type="entry name" value="CLIP_Serine_Protease"/>
</dbReference>
<reference evidence="3 4" key="1">
    <citation type="submission" date="2020-10" db="EMBL/GenBank/DDBJ databases">
        <title>Wide distribution of Phycisphaera-like planctomycetes from WD2101 soil group in peatlands and genome analysis of the first cultivated representative.</title>
        <authorList>
            <person name="Dedysh S.N."/>
            <person name="Beletsky A.V."/>
            <person name="Ivanova A."/>
            <person name="Kulichevskaya I.S."/>
            <person name="Suzina N.E."/>
            <person name="Philippov D.A."/>
            <person name="Rakitin A.L."/>
            <person name="Mardanov A.V."/>
            <person name="Ravin N.V."/>
        </authorList>
    </citation>
    <scope>NUCLEOTIDE SEQUENCE [LARGE SCALE GENOMIC DNA]</scope>
    <source>
        <strain evidence="3 4">M1803</strain>
    </source>
</reference>
<dbReference type="AlphaFoldDB" id="A0A7M2WT97"/>
<protein>
    <submittedName>
        <fullName evidence="3">Trypsin-like serine protease</fullName>
    </submittedName>
</protein>
<accession>A0A7M2WT97</accession>
<keyword evidence="3" id="KW-0645">Protease</keyword>
<sequence length="347" mass="37334">MHLSPLRLGWWLSTAVIALASHAVDAGTIRDDRDPALYTSLASDPAYQSVGLLQVSVFEEGQPAVGSATLVAPDWVLTAAHVVEGGRAINFTVGGQTYVANRWVSHPKYTGNLITGYDLALVQLSQAVSDVVPAQIYRKRKERTSLATFVGFGRTGNGLTGDITDDRLKRAGTNIVDGQLKRDNKGFLKVIEKLPSTARTFAVDFDSPSNPLESRMGSELPTDLEYLISRGDSGGGVFIDDPNDLSGPLLAGIHSFGEIFDERDDSDYGDLTGHTRVSSYKGWIDKTITQAGFQRKLNFITPTVSTPSAFSDPTARSLPATAIPEPAATLSLLASATILALRRRQRA</sequence>
<dbReference type="Gene3D" id="2.40.10.10">
    <property type="entry name" value="Trypsin-like serine proteases"/>
    <property type="match status" value="1"/>
</dbReference>
<dbReference type="Proteomes" id="UP000593765">
    <property type="component" value="Chromosome"/>
</dbReference>
<dbReference type="SMART" id="SM00020">
    <property type="entry name" value="Tryp_SPc"/>
    <property type="match status" value="1"/>
</dbReference>
<dbReference type="PANTHER" id="PTHR24260:SF136">
    <property type="entry name" value="GH08193P-RELATED"/>
    <property type="match status" value="1"/>
</dbReference>
<dbReference type="PROSITE" id="PS50240">
    <property type="entry name" value="TRYPSIN_DOM"/>
    <property type="match status" value="1"/>
</dbReference>
<keyword evidence="3" id="KW-0378">Hydrolase</keyword>
<dbReference type="PANTHER" id="PTHR24260">
    <property type="match status" value="1"/>
</dbReference>
<evidence type="ECO:0000313" key="4">
    <source>
        <dbReference type="Proteomes" id="UP000593765"/>
    </source>
</evidence>
<proteinExistence type="predicted"/>
<evidence type="ECO:0000313" key="3">
    <source>
        <dbReference type="EMBL" id="QOV88737.1"/>
    </source>
</evidence>
<feature type="signal peptide" evidence="1">
    <location>
        <begin position="1"/>
        <end position="26"/>
    </location>
</feature>
<name>A0A7M2WT97_9BACT</name>
<organism evidence="3 4">
    <name type="scientific">Humisphaera borealis</name>
    <dbReference type="NCBI Taxonomy" id="2807512"/>
    <lineage>
        <taxon>Bacteria</taxon>
        <taxon>Pseudomonadati</taxon>
        <taxon>Planctomycetota</taxon>
        <taxon>Phycisphaerae</taxon>
        <taxon>Tepidisphaerales</taxon>
        <taxon>Tepidisphaeraceae</taxon>
        <taxon>Humisphaera</taxon>
    </lineage>
</organism>
<evidence type="ECO:0000256" key="1">
    <source>
        <dbReference type="SAM" id="SignalP"/>
    </source>
</evidence>
<dbReference type="NCBIfam" id="TIGR02595">
    <property type="entry name" value="PEP_CTERM"/>
    <property type="match status" value="1"/>
</dbReference>
<dbReference type="InterPro" id="IPR009003">
    <property type="entry name" value="Peptidase_S1_PA"/>
</dbReference>
<dbReference type="EMBL" id="CP063458">
    <property type="protein sequence ID" value="QOV88737.1"/>
    <property type="molecule type" value="Genomic_DNA"/>
</dbReference>
<dbReference type="SUPFAM" id="SSF50494">
    <property type="entry name" value="Trypsin-like serine proteases"/>
    <property type="match status" value="1"/>
</dbReference>
<feature type="chain" id="PRO_5034717688" evidence="1">
    <location>
        <begin position="27"/>
        <end position="347"/>
    </location>
</feature>
<evidence type="ECO:0000259" key="2">
    <source>
        <dbReference type="PROSITE" id="PS50240"/>
    </source>
</evidence>
<dbReference type="InterPro" id="IPR013424">
    <property type="entry name" value="Ice-binding_C"/>
</dbReference>
<dbReference type="InterPro" id="IPR001254">
    <property type="entry name" value="Trypsin_dom"/>
</dbReference>
<gene>
    <name evidence="3" type="ORF">IPV69_21280</name>
</gene>
<dbReference type="InterPro" id="IPR001314">
    <property type="entry name" value="Peptidase_S1A"/>
</dbReference>
<dbReference type="PRINTS" id="PR00722">
    <property type="entry name" value="CHYMOTRYPSIN"/>
</dbReference>
<dbReference type="Pfam" id="PF00089">
    <property type="entry name" value="Trypsin"/>
    <property type="match status" value="1"/>
</dbReference>
<dbReference type="InterPro" id="IPR043504">
    <property type="entry name" value="Peptidase_S1_PA_chymotrypsin"/>
</dbReference>
<dbReference type="KEGG" id="hbs:IPV69_21280"/>
<feature type="domain" description="Peptidase S1" evidence="2">
    <location>
        <begin position="24"/>
        <end position="289"/>
    </location>
</feature>
<keyword evidence="4" id="KW-1185">Reference proteome</keyword>
<keyword evidence="1" id="KW-0732">Signal</keyword>
<dbReference type="GO" id="GO:0006508">
    <property type="term" value="P:proteolysis"/>
    <property type="evidence" value="ECO:0007669"/>
    <property type="project" value="UniProtKB-KW"/>
</dbReference>
<dbReference type="GO" id="GO:0004252">
    <property type="term" value="F:serine-type endopeptidase activity"/>
    <property type="evidence" value="ECO:0007669"/>
    <property type="project" value="InterPro"/>
</dbReference>
<dbReference type="RefSeq" id="WP_206291739.1">
    <property type="nucleotide sequence ID" value="NZ_CP063458.1"/>
</dbReference>